<dbReference type="InterPro" id="IPR002083">
    <property type="entry name" value="MATH/TRAF_dom"/>
</dbReference>
<feature type="domain" description="MATH" evidence="1">
    <location>
        <begin position="33"/>
        <end position="163"/>
    </location>
</feature>
<reference evidence="2 3" key="1">
    <citation type="submission" date="2024-10" db="EMBL/GenBank/DDBJ databases">
        <title>Updated reference genomes for cyclostephanoid diatoms.</title>
        <authorList>
            <person name="Roberts W.R."/>
            <person name="Alverson A.J."/>
        </authorList>
    </citation>
    <scope>NUCLEOTIDE SEQUENCE [LARGE SCALE GENOMIC DNA]</scope>
    <source>
        <strain evidence="2 3">AJA010-31</strain>
    </source>
</reference>
<sequence>MNENVSGLIHMIVPPSNFSRSDSSLSLSRLAKPVLLHFKFDNFASLSTEVCHCVDSEEQTDCNDNTWLLELWPGGHQGDDEAGCIGLCLISCSDESLEAKLSFSIINHEGVSDEGNDIEGDTFCLLNQDKPSWGLSEFIKRSDINDPSKDILKDGALCIDVTIQLLKSEEDADVSFNIKGKTFLAHSIIIKAVAPILASCCTRITSSVGNIESSAGKTIDISI</sequence>
<evidence type="ECO:0000259" key="1">
    <source>
        <dbReference type="PROSITE" id="PS50144"/>
    </source>
</evidence>
<evidence type="ECO:0000313" key="2">
    <source>
        <dbReference type="EMBL" id="KAL3789711.1"/>
    </source>
</evidence>
<dbReference type="Gene3D" id="2.60.210.10">
    <property type="entry name" value="Apoptosis, Tumor Necrosis Factor Receptor Associated Protein 2, Chain A"/>
    <property type="match status" value="1"/>
</dbReference>
<proteinExistence type="predicted"/>
<dbReference type="EMBL" id="JALLPJ020000515">
    <property type="protein sequence ID" value="KAL3789711.1"/>
    <property type="molecule type" value="Genomic_DNA"/>
</dbReference>
<gene>
    <name evidence="2" type="ORF">ACHAWO_001059</name>
</gene>
<dbReference type="Pfam" id="PF22486">
    <property type="entry name" value="MATH_2"/>
    <property type="match status" value="1"/>
</dbReference>
<evidence type="ECO:0000313" key="3">
    <source>
        <dbReference type="Proteomes" id="UP001530400"/>
    </source>
</evidence>
<keyword evidence="3" id="KW-1185">Reference proteome</keyword>
<protein>
    <recommendedName>
        <fullName evidence="1">MATH domain-containing protein</fullName>
    </recommendedName>
</protein>
<organism evidence="2 3">
    <name type="scientific">Cyclotella atomus</name>
    <dbReference type="NCBI Taxonomy" id="382360"/>
    <lineage>
        <taxon>Eukaryota</taxon>
        <taxon>Sar</taxon>
        <taxon>Stramenopiles</taxon>
        <taxon>Ochrophyta</taxon>
        <taxon>Bacillariophyta</taxon>
        <taxon>Coscinodiscophyceae</taxon>
        <taxon>Thalassiosirophycidae</taxon>
        <taxon>Stephanodiscales</taxon>
        <taxon>Stephanodiscaceae</taxon>
        <taxon>Cyclotella</taxon>
    </lineage>
</organism>
<dbReference type="CDD" id="cd00121">
    <property type="entry name" value="MATH"/>
    <property type="match status" value="1"/>
</dbReference>
<comment type="caution">
    <text evidence="2">The sequence shown here is derived from an EMBL/GenBank/DDBJ whole genome shotgun (WGS) entry which is preliminary data.</text>
</comment>
<dbReference type="InterPro" id="IPR008974">
    <property type="entry name" value="TRAF-like"/>
</dbReference>
<dbReference type="Proteomes" id="UP001530400">
    <property type="component" value="Unassembled WGS sequence"/>
</dbReference>
<dbReference type="PROSITE" id="PS50144">
    <property type="entry name" value="MATH"/>
    <property type="match status" value="1"/>
</dbReference>
<dbReference type="SUPFAM" id="SSF49599">
    <property type="entry name" value="TRAF domain-like"/>
    <property type="match status" value="1"/>
</dbReference>
<accession>A0ABD3PR97</accession>
<dbReference type="AlphaFoldDB" id="A0ABD3PR97"/>
<name>A0ABD3PR97_9STRA</name>